<evidence type="ECO:0000313" key="1">
    <source>
        <dbReference type="EMBL" id="KAH3808497.1"/>
    </source>
</evidence>
<name>A0A9D4G1N3_DREPO</name>
<comment type="caution">
    <text evidence="1">The sequence shown here is derived from an EMBL/GenBank/DDBJ whole genome shotgun (WGS) entry which is preliminary data.</text>
</comment>
<organism evidence="1 2">
    <name type="scientific">Dreissena polymorpha</name>
    <name type="common">Zebra mussel</name>
    <name type="synonym">Mytilus polymorpha</name>
    <dbReference type="NCBI Taxonomy" id="45954"/>
    <lineage>
        <taxon>Eukaryota</taxon>
        <taxon>Metazoa</taxon>
        <taxon>Spiralia</taxon>
        <taxon>Lophotrochozoa</taxon>
        <taxon>Mollusca</taxon>
        <taxon>Bivalvia</taxon>
        <taxon>Autobranchia</taxon>
        <taxon>Heteroconchia</taxon>
        <taxon>Euheterodonta</taxon>
        <taxon>Imparidentia</taxon>
        <taxon>Neoheterodontei</taxon>
        <taxon>Myida</taxon>
        <taxon>Dreissenoidea</taxon>
        <taxon>Dreissenidae</taxon>
        <taxon>Dreissena</taxon>
    </lineage>
</organism>
<dbReference type="AlphaFoldDB" id="A0A9D4G1N3"/>
<accession>A0A9D4G1N3</accession>
<reference evidence="1" key="2">
    <citation type="submission" date="2020-11" db="EMBL/GenBank/DDBJ databases">
        <authorList>
            <person name="McCartney M.A."/>
            <person name="Auch B."/>
            <person name="Kono T."/>
            <person name="Mallez S."/>
            <person name="Becker A."/>
            <person name="Gohl D.M."/>
            <person name="Silverstein K.A.T."/>
            <person name="Koren S."/>
            <person name="Bechman K.B."/>
            <person name="Herman A."/>
            <person name="Abrahante J.E."/>
            <person name="Garbe J."/>
        </authorList>
    </citation>
    <scope>NUCLEOTIDE SEQUENCE</scope>
    <source>
        <strain evidence="1">Duluth1</strain>
        <tissue evidence="1">Whole animal</tissue>
    </source>
</reference>
<dbReference type="Proteomes" id="UP000828390">
    <property type="component" value="Unassembled WGS sequence"/>
</dbReference>
<sequence>MQKDELMELGQVDDHKRVRLVGCTGILCDPNTFPSPQDIFGLPSNAGVKKAASNGQNKQNFSSTQIYAAARTGCAAAGSATT</sequence>
<keyword evidence="2" id="KW-1185">Reference proteome</keyword>
<protein>
    <submittedName>
        <fullName evidence="1">Uncharacterized protein</fullName>
    </submittedName>
</protein>
<evidence type="ECO:0000313" key="2">
    <source>
        <dbReference type="Proteomes" id="UP000828390"/>
    </source>
</evidence>
<proteinExistence type="predicted"/>
<reference evidence="1" key="1">
    <citation type="journal article" date="2019" name="bioRxiv">
        <title>The Genome of the Zebra Mussel, Dreissena polymorpha: A Resource for Invasive Species Research.</title>
        <authorList>
            <person name="McCartney M.A."/>
            <person name="Auch B."/>
            <person name="Kono T."/>
            <person name="Mallez S."/>
            <person name="Zhang Y."/>
            <person name="Obille A."/>
            <person name="Becker A."/>
            <person name="Abrahante J.E."/>
            <person name="Garbe J."/>
            <person name="Badalamenti J.P."/>
            <person name="Herman A."/>
            <person name="Mangelson H."/>
            <person name="Liachko I."/>
            <person name="Sullivan S."/>
            <person name="Sone E.D."/>
            <person name="Koren S."/>
            <person name="Silverstein K.A.T."/>
            <person name="Beckman K.B."/>
            <person name="Gohl D.M."/>
        </authorList>
    </citation>
    <scope>NUCLEOTIDE SEQUENCE</scope>
    <source>
        <strain evidence="1">Duluth1</strain>
        <tissue evidence="1">Whole animal</tissue>
    </source>
</reference>
<dbReference type="EMBL" id="JAIWYP010000006">
    <property type="protein sequence ID" value="KAH3808497.1"/>
    <property type="molecule type" value="Genomic_DNA"/>
</dbReference>
<gene>
    <name evidence="1" type="ORF">DPMN_136853</name>
</gene>